<feature type="transmembrane region" description="Helical" evidence="2">
    <location>
        <begin position="494"/>
        <end position="514"/>
    </location>
</feature>
<name>A0A8S4HJX2_PLAVI</name>
<dbReference type="AlphaFoldDB" id="A0A8S4HJX2"/>
<keyword evidence="2" id="KW-0812">Transmembrane</keyword>
<dbReference type="VEuPathDB" id="PlasmoDB:PVPAM_110053900"/>
<keyword evidence="2" id="KW-1133">Transmembrane helix</keyword>
<feature type="region of interest" description="Disordered" evidence="1">
    <location>
        <begin position="242"/>
        <end position="435"/>
    </location>
</feature>
<sequence>MSSLLPENNWEKHLEKLSSYEEYKKLDAVDIKDYSDDFCVNKLGSTKKEDIELCNKVSKHLERLSGLSDDKIQHGCFYFQYWLYDQVRKKYSAGNQFNNKAVSDKFFDLVQLKIDKSPKLQSCKCYESGKPEEWKEEKDLHDYFENHKNIDCTKSDKPTCEKYVSYVTYIDKLFKKKEDFCCDDDELYEDVCKPYMKCEYETRPEDLLPKLKKDLKALEAKEKEVPKAGGGGDAQGAVVVNKAAGSDGPGSGRPGSDGPGSEKNAPGIAGAEEGKDLPAKPVAAKPAEEEPLAAKPVAAKPAAAKPVAAKPPAAESGGSPPEVAKPPATVSGGTESGVGKPAEVKPEGVEQRAVLKPEVGKQETVGPAQQEGAPPPPPAPRAPAPTEPKETLDEPQVPEGEVDKEEPEETAAEDGVDEVAEVAEEEEPGPLEGEETVILQDTATVSAPSVEDSGAAVHAAPYYTPELAGKGAPLTNVDAPSAVGTIHEELDSNFFRNVIMAVAVLGTLFFLFYYNRSSQLESSYRKKKKKKGKIFEHNYYEEYEKELEMYGSEETFLDSETDRLYLNYHPDQDSYY</sequence>
<comment type="caution">
    <text evidence="3">The sequence shown here is derived from an EMBL/GenBank/DDBJ whole genome shotgun (WGS) entry which is preliminary data.</text>
</comment>
<accession>A0A8S4HJX2</accession>
<dbReference type="EMBL" id="CAJZCX010000011">
    <property type="protein sequence ID" value="CAG9480897.1"/>
    <property type="molecule type" value="Genomic_DNA"/>
</dbReference>
<dbReference type="Proteomes" id="UP000779233">
    <property type="component" value="Unassembled WGS sequence"/>
</dbReference>
<keyword evidence="2" id="KW-0472">Membrane</keyword>
<feature type="compositionally biased region" description="Acidic residues" evidence="1">
    <location>
        <begin position="400"/>
        <end position="435"/>
    </location>
</feature>
<evidence type="ECO:0000313" key="4">
    <source>
        <dbReference type="Proteomes" id="UP000779233"/>
    </source>
</evidence>
<feature type="compositionally biased region" description="Pro residues" evidence="1">
    <location>
        <begin position="373"/>
        <end position="386"/>
    </location>
</feature>
<evidence type="ECO:0000256" key="2">
    <source>
        <dbReference type="SAM" id="Phobius"/>
    </source>
</evidence>
<dbReference type="Pfam" id="PF05795">
    <property type="entry name" value="Plasmodium_Vir"/>
    <property type="match status" value="1"/>
</dbReference>
<reference evidence="3" key="1">
    <citation type="submission" date="2021-09" db="EMBL/GenBank/DDBJ databases">
        <authorList>
            <consortium name="Pathogen Informatics"/>
        </authorList>
    </citation>
    <scope>NUCLEOTIDE SEQUENCE</scope>
    <source>
        <strain evidence="3">PvW1</strain>
    </source>
</reference>
<protein>
    <submittedName>
        <fullName evidence="3">(malaria parasite P. vivax) hypothetical protein</fullName>
    </submittedName>
</protein>
<feature type="compositionally biased region" description="Basic and acidic residues" evidence="1">
    <location>
        <begin position="342"/>
        <end position="361"/>
    </location>
</feature>
<feature type="compositionally biased region" description="Low complexity" evidence="1">
    <location>
        <begin position="293"/>
        <end position="315"/>
    </location>
</feature>
<proteinExistence type="predicted"/>
<feature type="compositionally biased region" description="Gly residues" evidence="1">
    <location>
        <begin position="247"/>
        <end position="258"/>
    </location>
</feature>
<dbReference type="InterPro" id="IPR008780">
    <property type="entry name" value="Plasmodium_Vir"/>
</dbReference>
<organism evidence="3 4">
    <name type="scientific">Plasmodium vivax</name>
    <name type="common">malaria parasite P. vivax</name>
    <dbReference type="NCBI Taxonomy" id="5855"/>
    <lineage>
        <taxon>Eukaryota</taxon>
        <taxon>Sar</taxon>
        <taxon>Alveolata</taxon>
        <taxon>Apicomplexa</taxon>
        <taxon>Aconoidasida</taxon>
        <taxon>Haemosporida</taxon>
        <taxon>Plasmodiidae</taxon>
        <taxon>Plasmodium</taxon>
        <taxon>Plasmodium (Plasmodium)</taxon>
    </lineage>
</organism>
<gene>
    <name evidence="3" type="ORF">PVW1_070044400</name>
</gene>
<evidence type="ECO:0000313" key="3">
    <source>
        <dbReference type="EMBL" id="CAG9480897.1"/>
    </source>
</evidence>
<evidence type="ECO:0000256" key="1">
    <source>
        <dbReference type="SAM" id="MobiDB-lite"/>
    </source>
</evidence>